<dbReference type="KEGG" id="lak:106164029"/>
<evidence type="ECO:0000313" key="4">
    <source>
        <dbReference type="RefSeq" id="XP_013379034.1"/>
    </source>
</evidence>
<dbReference type="SUPFAM" id="SSF52499">
    <property type="entry name" value="Isochorismatase-like hydrolases"/>
    <property type="match status" value="1"/>
</dbReference>
<gene>
    <name evidence="5" type="primary">LOC106164029</name>
    <name evidence="4" type="synonym">LOC106150652</name>
</gene>
<dbReference type="InterPro" id="IPR050993">
    <property type="entry name" value="Isochorismatase_domain"/>
</dbReference>
<dbReference type="KEGG" id="lak:106150652"/>
<dbReference type="RefSeq" id="XP_013379034.1">
    <property type="nucleotide sequence ID" value="XM_013523580.2"/>
</dbReference>
<dbReference type="InterPro" id="IPR036380">
    <property type="entry name" value="Isochorismatase-like_sf"/>
</dbReference>
<comment type="similarity">
    <text evidence="1">Belongs to the isochorismatase family.</text>
</comment>
<feature type="domain" description="Isochorismatase-like" evidence="2">
    <location>
        <begin position="14"/>
        <end position="161"/>
    </location>
</feature>
<dbReference type="InterPro" id="IPR000868">
    <property type="entry name" value="Isochorismatase-like_dom"/>
</dbReference>
<dbReference type="OrthoDB" id="269496at2759"/>
<dbReference type="Gene3D" id="3.40.50.850">
    <property type="entry name" value="Isochorismatase-like"/>
    <property type="match status" value="1"/>
</dbReference>
<dbReference type="RefSeq" id="XP_013397236.1">
    <property type="nucleotide sequence ID" value="XM_013541782.1"/>
</dbReference>
<dbReference type="Proteomes" id="UP000085678">
    <property type="component" value="Unplaced"/>
</dbReference>
<dbReference type="FunFam" id="3.40.50.850:FF:000001">
    <property type="entry name" value="Isochorismatase domain-containing protein 1"/>
    <property type="match status" value="1"/>
</dbReference>
<proteinExistence type="inferred from homology"/>
<sequence length="199" mass="21866">MSGRKLGKIAVQSSAFFLCDMQEGFRKTISYYPAVIEVARRVLAASEHLNMPVVVTEQYPKGLGPTVSELNVKHHKVFPKTKFTMAIPEVEEHLSKYPDIKSILLCGIEGHVCIQLTALDLLERGYDVHVIVDGISSRSMVDRMFALQRMKEAGAFLTTSESALLSLVADAKHPQFKGVQKVIWDSAPDSGLLGPGTPV</sequence>
<dbReference type="CDD" id="cd01012">
    <property type="entry name" value="YcaC_related"/>
    <property type="match status" value="1"/>
</dbReference>
<reference evidence="4 5" key="1">
    <citation type="submission" date="2025-04" db="UniProtKB">
        <authorList>
            <consortium name="RefSeq"/>
        </authorList>
    </citation>
    <scope>IDENTIFICATION</scope>
    <source>
        <tissue evidence="4 5">Gonads</tissue>
    </source>
</reference>
<name>A0A1S3IH87_LINAN</name>
<dbReference type="AlphaFoldDB" id="A0A1S3IH87"/>
<dbReference type="PANTHER" id="PTHR14119">
    <property type="entry name" value="HYDROLASE"/>
    <property type="match status" value="1"/>
</dbReference>
<evidence type="ECO:0000256" key="1">
    <source>
        <dbReference type="ARBA" id="ARBA00006336"/>
    </source>
</evidence>
<dbReference type="GeneID" id="106150652"/>
<evidence type="ECO:0000259" key="2">
    <source>
        <dbReference type="Pfam" id="PF00857"/>
    </source>
</evidence>
<evidence type="ECO:0000313" key="5">
    <source>
        <dbReference type="RefSeq" id="XP_013397236.1"/>
    </source>
</evidence>
<dbReference type="Pfam" id="PF00857">
    <property type="entry name" value="Isochorismatase"/>
    <property type="match status" value="1"/>
</dbReference>
<dbReference type="STRING" id="7574.A0A1S3IH87"/>
<keyword evidence="3" id="KW-1185">Reference proteome</keyword>
<organism evidence="3 5">
    <name type="scientific">Lingula anatina</name>
    <name type="common">Brachiopod</name>
    <name type="synonym">Lingula unguis</name>
    <dbReference type="NCBI Taxonomy" id="7574"/>
    <lineage>
        <taxon>Eukaryota</taxon>
        <taxon>Metazoa</taxon>
        <taxon>Spiralia</taxon>
        <taxon>Lophotrochozoa</taxon>
        <taxon>Brachiopoda</taxon>
        <taxon>Linguliformea</taxon>
        <taxon>Lingulata</taxon>
        <taxon>Lingulida</taxon>
        <taxon>Linguloidea</taxon>
        <taxon>Lingulidae</taxon>
        <taxon>Lingula</taxon>
    </lineage>
</organism>
<accession>A0A1S3IH87</accession>
<dbReference type="PANTHER" id="PTHR14119:SF3">
    <property type="entry name" value="ISOCHORISMATASE DOMAIN-CONTAINING PROTEIN 2"/>
    <property type="match status" value="1"/>
</dbReference>
<protein>
    <submittedName>
        <fullName evidence="4 5">Isochorismatase domain-containing protein 2</fullName>
    </submittedName>
</protein>
<dbReference type="GeneID" id="106164029"/>
<evidence type="ECO:0000313" key="3">
    <source>
        <dbReference type="Proteomes" id="UP000085678"/>
    </source>
</evidence>